<evidence type="ECO:0000256" key="1">
    <source>
        <dbReference type="SAM" id="SignalP"/>
    </source>
</evidence>
<dbReference type="AlphaFoldDB" id="A0A5K3EMF3"/>
<dbReference type="CDD" id="cd05380">
    <property type="entry name" value="CAP_euk"/>
    <property type="match status" value="1"/>
</dbReference>
<feature type="signal peptide" evidence="1">
    <location>
        <begin position="1"/>
        <end position="16"/>
    </location>
</feature>
<dbReference type="WBParaSite" id="MCU_001595-RA">
    <property type="protein sequence ID" value="MCU_001595-RA"/>
    <property type="gene ID" value="MCU_001595"/>
</dbReference>
<reference evidence="3" key="1">
    <citation type="submission" date="2019-11" db="UniProtKB">
        <authorList>
            <consortium name="WormBaseParasite"/>
        </authorList>
    </citation>
    <scope>IDENTIFICATION</scope>
</reference>
<accession>A0A5K3EMF3</accession>
<dbReference type="SMART" id="SM00198">
    <property type="entry name" value="SCP"/>
    <property type="match status" value="1"/>
</dbReference>
<keyword evidence="1" id="KW-0732">Signal</keyword>
<protein>
    <submittedName>
        <fullName evidence="3">SCP domain-containing protein</fullName>
    </submittedName>
</protein>
<dbReference type="Gene3D" id="3.40.33.10">
    <property type="entry name" value="CAP"/>
    <property type="match status" value="1"/>
</dbReference>
<name>A0A5K3EMF3_MESCO</name>
<feature type="domain" description="SCP" evidence="2">
    <location>
        <begin position="21"/>
        <end position="157"/>
    </location>
</feature>
<evidence type="ECO:0000259" key="2">
    <source>
        <dbReference type="SMART" id="SM00198"/>
    </source>
</evidence>
<sequence>MHKLICLLALTLYVLAEVPSEEERRTLEECHSKLRESVDPPASSMHLIKYSVQLEEVAQELFIYCASDFPESDPTYQDMGFVVVASEDEKPRFNDLCKVNSTASKSSEGRCDDECHNYRQMVYDTATDFGCFIGVCQSSEPVHVLLCAYKPSKRGIGSSPYEPGESCSKCPAGYECYRKQCYIDW</sequence>
<dbReference type="Pfam" id="PF00188">
    <property type="entry name" value="CAP"/>
    <property type="match status" value="1"/>
</dbReference>
<dbReference type="InterPro" id="IPR035940">
    <property type="entry name" value="CAP_sf"/>
</dbReference>
<dbReference type="SUPFAM" id="SSF55797">
    <property type="entry name" value="PR-1-like"/>
    <property type="match status" value="1"/>
</dbReference>
<organism evidence="3">
    <name type="scientific">Mesocestoides corti</name>
    <name type="common">Flatworm</name>
    <dbReference type="NCBI Taxonomy" id="53468"/>
    <lineage>
        <taxon>Eukaryota</taxon>
        <taxon>Metazoa</taxon>
        <taxon>Spiralia</taxon>
        <taxon>Lophotrochozoa</taxon>
        <taxon>Platyhelminthes</taxon>
        <taxon>Cestoda</taxon>
        <taxon>Eucestoda</taxon>
        <taxon>Cyclophyllidea</taxon>
        <taxon>Mesocestoididae</taxon>
        <taxon>Mesocestoides</taxon>
    </lineage>
</organism>
<evidence type="ECO:0000313" key="3">
    <source>
        <dbReference type="WBParaSite" id="MCU_001595-RA"/>
    </source>
</evidence>
<dbReference type="InterPro" id="IPR014044">
    <property type="entry name" value="CAP_dom"/>
</dbReference>
<proteinExistence type="predicted"/>
<feature type="chain" id="PRO_5024270753" evidence="1">
    <location>
        <begin position="17"/>
        <end position="185"/>
    </location>
</feature>